<sequence>MNRKKLVSKIMTAVIAGGVLLSTGGYVFAKSNVSGTTGAHKKAQETRMNKKNPTDNMKSELDKLVTAGTITQKQETNIINAMKQEQADRKTEMDKIKNMTEAERKSYFENQKTAEKTNFLSKLVTAGTLTQDQANAVRNAIHQGPGRREGEANPQRLKTQLDKLVTTGTITQTEENNILKYLTDKYTEKKAEMDKVKNMTETERKSYFESKKSTEKTDFLSELVTTGIISQDKADAIKATMPTPKDHSTKDHSTKTN</sequence>
<name>A0A934M8U4_9CLOT</name>
<gene>
    <name evidence="2" type="ORF">I6U51_21180</name>
</gene>
<reference evidence="2" key="1">
    <citation type="submission" date="2020-12" db="EMBL/GenBank/DDBJ databases">
        <title>Clostridium thailandense sp. nov., a novel acetogenic bacterium isolated from peat land soil in Thailand.</title>
        <authorList>
            <person name="Chaikitkaew S."/>
            <person name="Birkeland N.K."/>
        </authorList>
    </citation>
    <scope>NUCLEOTIDE SEQUENCE</scope>
    <source>
        <strain evidence="2">DSM 17425</strain>
    </source>
</reference>
<evidence type="ECO:0000313" key="2">
    <source>
        <dbReference type="EMBL" id="MBI6875191.1"/>
    </source>
</evidence>
<organism evidence="2 3">
    <name type="scientific">Clostridium aciditolerans</name>
    <dbReference type="NCBI Taxonomy" id="339861"/>
    <lineage>
        <taxon>Bacteria</taxon>
        <taxon>Bacillati</taxon>
        <taxon>Bacillota</taxon>
        <taxon>Clostridia</taxon>
        <taxon>Eubacteriales</taxon>
        <taxon>Clostridiaceae</taxon>
        <taxon>Clostridium</taxon>
    </lineage>
</organism>
<feature type="region of interest" description="Disordered" evidence="1">
    <location>
        <begin position="235"/>
        <end position="257"/>
    </location>
</feature>
<dbReference type="Proteomes" id="UP000622687">
    <property type="component" value="Unassembled WGS sequence"/>
</dbReference>
<proteinExistence type="predicted"/>
<accession>A0A934M8U4</accession>
<keyword evidence="3" id="KW-1185">Reference proteome</keyword>
<comment type="caution">
    <text evidence="2">The sequence shown here is derived from an EMBL/GenBank/DDBJ whole genome shotgun (WGS) entry which is preliminary data.</text>
</comment>
<dbReference type="RefSeq" id="WP_211144551.1">
    <property type="nucleotide sequence ID" value="NZ_JAEEGB010000039.1"/>
</dbReference>
<feature type="compositionally biased region" description="Basic and acidic residues" evidence="1">
    <location>
        <begin position="244"/>
        <end position="257"/>
    </location>
</feature>
<evidence type="ECO:0000256" key="1">
    <source>
        <dbReference type="SAM" id="MobiDB-lite"/>
    </source>
</evidence>
<protein>
    <submittedName>
        <fullName evidence="2">Uncharacterized protein</fullName>
    </submittedName>
</protein>
<dbReference type="AlphaFoldDB" id="A0A934M8U4"/>
<feature type="region of interest" description="Disordered" evidence="1">
    <location>
        <begin position="36"/>
        <end position="56"/>
    </location>
</feature>
<dbReference type="EMBL" id="JAEEGB010000039">
    <property type="protein sequence ID" value="MBI6875191.1"/>
    <property type="molecule type" value="Genomic_DNA"/>
</dbReference>
<evidence type="ECO:0000313" key="3">
    <source>
        <dbReference type="Proteomes" id="UP000622687"/>
    </source>
</evidence>